<dbReference type="PATRIC" id="fig|1129374.4.peg.134"/>
<keyword evidence="3" id="KW-1185">Reference proteome</keyword>
<comment type="caution">
    <text evidence="2">The sequence shown here is derived from an EMBL/GenBank/DDBJ whole genome shotgun (WGS) entry which is preliminary data.</text>
</comment>
<reference evidence="2 3" key="1">
    <citation type="journal article" date="2012" name="J. Bacteriol.">
        <title>Genome Sequence of Extracellular-Protease-Producing Alishewanella jeotgali Isolated from Traditional Korean Fermented Seafood.</title>
        <authorList>
            <person name="Jung J."/>
            <person name="Chun J."/>
            <person name="Park W."/>
        </authorList>
    </citation>
    <scope>NUCLEOTIDE SEQUENCE [LARGE SCALE GENOMIC DNA]</scope>
    <source>
        <strain evidence="2 3">KCTC 22429</strain>
    </source>
</reference>
<evidence type="ECO:0000313" key="3">
    <source>
        <dbReference type="Proteomes" id="UP000012046"/>
    </source>
</evidence>
<dbReference type="Proteomes" id="UP000012046">
    <property type="component" value="Unassembled WGS sequence"/>
</dbReference>
<dbReference type="STRING" id="1129374.AJE_00660"/>
<dbReference type="RefSeq" id="WP_008608539.1">
    <property type="nucleotide sequence ID" value="NZ_AHTH01000002.1"/>
</dbReference>
<accession>H3Z9Y1</accession>
<organism evidence="2 3">
    <name type="scientific">Alishewanella jeotgali KCTC 22429</name>
    <dbReference type="NCBI Taxonomy" id="1129374"/>
    <lineage>
        <taxon>Bacteria</taxon>
        <taxon>Pseudomonadati</taxon>
        <taxon>Pseudomonadota</taxon>
        <taxon>Gammaproteobacteria</taxon>
        <taxon>Alteromonadales</taxon>
        <taxon>Alteromonadaceae</taxon>
        <taxon>Alishewanella</taxon>
    </lineage>
</organism>
<dbReference type="AlphaFoldDB" id="H3Z9Y1"/>
<feature type="coiled-coil region" evidence="1">
    <location>
        <begin position="7"/>
        <end position="48"/>
    </location>
</feature>
<sequence length="68" mass="7940">MSTVTLFDQLQDAVKELISKNIKLQQQLNNLQEQHELLQLEMMEKDDSQAKLAQQMTQLLTELTQQPQ</sequence>
<protein>
    <submittedName>
        <fullName evidence="2">Uncharacterized protein</fullName>
    </submittedName>
</protein>
<proteinExistence type="predicted"/>
<gene>
    <name evidence="2" type="ORF">AJE_00660</name>
</gene>
<dbReference type="EMBL" id="AHTH01000002">
    <property type="protein sequence ID" value="EHR42655.1"/>
    <property type="molecule type" value="Genomic_DNA"/>
</dbReference>
<keyword evidence="1" id="KW-0175">Coiled coil</keyword>
<evidence type="ECO:0000313" key="2">
    <source>
        <dbReference type="EMBL" id="EHR42655.1"/>
    </source>
</evidence>
<name>H3Z9Y1_9ALTE</name>
<evidence type="ECO:0000256" key="1">
    <source>
        <dbReference type="SAM" id="Coils"/>
    </source>
</evidence>